<evidence type="ECO:0000256" key="1">
    <source>
        <dbReference type="SAM" id="MobiDB-lite"/>
    </source>
</evidence>
<keyword evidence="2" id="KW-1133">Transmembrane helix</keyword>
<feature type="compositionally biased region" description="Basic residues" evidence="1">
    <location>
        <begin position="99"/>
        <end position="109"/>
    </location>
</feature>
<accession>A0AAV4DX85</accession>
<dbReference type="Proteomes" id="UP000735302">
    <property type="component" value="Unassembled WGS sequence"/>
</dbReference>
<organism evidence="3 4">
    <name type="scientific">Plakobranchus ocellatus</name>
    <dbReference type="NCBI Taxonomy" id="259542"/>
    <lineage>
        <taxon>Eukaryota</taxon>
        <taxon>Metazoa</taxon>
        <taxon>Spiralia</taxon>
        <taxon>Lophotrochozoa</taxon>
        <taxon>Mollusca</taxon>
        <taxon>Gastropoda</taxon>
        <taxon>Heterobranchia</taxon>
        <taxon>Euthyneura</taxon>
        <taxon>Panpulmonata</taxon>
        <taxon>Sacoglossa</taxon>
        <taxon>Placobranchoidea</taxon>
        <taxon>Plakobranchidae</taxon>
        <taxon>Plakobranchus</taxon>
    </lineage>
</organism>
<evidence type="ECO:0000313" key="3">
    <source>
        <dbReference type="EMBL" id="GFO48988.1"/>
    </source>
</evidence>
<name>A0AAV4DX85_9GAST</name>
<evidence type="ECO:0000256" key="2">
    <source>
        <dbReference type="SAM" id="Phobius"/>
    </source>
</evidence>
<keyword evidence="2" id="KW-0472">Membrane</keyword>
<feature type="region of interest" description="Disordered" evidence="1">
    <location>
        <begin position="92"/>
        <end position="121"/>
    </location>
</feature>
<reference evidence="3 4" key="1">
    <citation type="journal article" date="2021" name="Elife">
        <title>Chloroplast acquisition without the gene transfer in kleptoplastic sea slugs, Plakobranchus ocellatus.</title>
        <authorList>
            <person name="Maeda T."/>
            <person name="Takahashi S."/>
            <person name="Yoshida T."/>
            <person name="Shimamura S."/>
            <person name="Takaki Y."/>
            <person name="Nagai Y."/>
            <person name="Toyoda A."/>
            <person name="Suzuki Y."/>
            <person name="Arimoto A."/>
            <person name="Ishii H."/>
            <person name="Satoh N."/>
            <person name="Nishiyama T."/>
            <person name="Hasebe M."/>
            <person name="Maruyama T."/>
            <person name="Minagawa J."/>
            <person name="Obokata J."/>
            <person name="Shigenobu S."/>
        </authorList>
    </citation>
    <scope>NUCLEOTIDE SEQUENCE [LARGE SCALE GENOMIC DNA]</scope>
</reference>
<keyword evidence="2" id="KW-0812">Transmembrane</keyword>
<comment type="caution">
    <text evidence="3">The sequence shown here is derived from an EMBL/GenBank/DDBJ whole genome shotgun (WGS) entry which is preliminary data.</text>
</comment>
<feature type="transmembrane region" description="Helical" evidence="2">
    <location>
        <begin position="131"/>
        <end position="155"/>
    </location>
</feature>
<keyword evidence="4" id="KW-1185">Reference proteome</keyword>
<dbReference type="AlphaFoldDB" id="A0AAV4DX85"/>
<proteinExistence type="predicted"/>
<dbReference type="EMBL" id="BLXT01008455">
    <property type="protein sequence ID" value="GFO48988.1"/>
    <property type="molecule type" value="Genomic_DNA"/>
</dbReference>
<protein>
    <submittedName>
        <fullName evidence="3">Uncharacterized protein</fullName>
    </submittedName>
</protein>
<gene>
    <name evidence="3" type="ORF">PoB_007549300</name>
</gene>
<sequence length="206" mass="23647">MLRRLKVFGGHGFQCDISPKIILVQWLLPAAVALKFSWESSPKTKRHHRIFCTFECDLEELRAMAAAREGYFPEEADDRVGDRLLQNSDRQAFVEHRPSSRNRPRARSRSKSESSDSDFGNPGKPRKFVSFWVFSLIVIGVAVMFLLGVCLGFYVRELQTDKPDLRKICGVTEPKTKEAEMNDKLGGYHESLVYYIRAKGIRDFVE</sequence>
<evidence type="ECO:0000313" key="4">
    <source>
        <dbReference type="Proteomes" id="UP000735302"/>
    </source>
</evidence>